<evidence type="ECO:0000256" key="6">
    <source>
        <dbReference type="ARBA" id="ARBA00022840"/>
    </source>
</evidence>
<evidence type="ECO:0000313" key="14">
    <source>
        <dbReference type="Proteomes" id="UP000295444"/>
    </source>
</evidence>
<dbReference type="GO" id="GO:0005886">
    <property type="term" value="C:plasma membrane"/>
    <property type="evidence" value="ECO:0007669"/>
    <property type="project" value="UniProtKB-SubCell"/>
</dbReference>
<evidence type="ECO:0000256" key="5">
    <source>
        <dbReference type="ARBA" id="ARBA00022741"/>
    </source>
</evidence>
<dbReference type="InterPro" id="IPR003820">
    <property type="entry name" value="KdpC"/>
</dbReference>
<keyword evidence="14" id="KW-1185">Reference proteome</keyword>
<evidence type="ECO:0000256" key="12">
    <source>
        <dbReference type="SAM" id="MobiDB-lite"/>
    </source>
</evidence>
<evidence type="ECO:0000256" key="2">
    <source>
        <dbReference type="ARBA" id="ARBA00022475"/>
    </source>
</evidence>
<dbReference type="OrthoDB" id="9788285at2"/>
<dbReference type="AlphaFoldDB" id="A0A4R6SF26"/>
<comment type="function">
    <text evidence="11">Part of the high-affinity ATP-driven potassium transport (or Kdp) system, which catalyzes the hydrolysis of ATP coupled with the electrogenic transport of potassium into the cytoplasm. This subunit acts as a catalytic chaperone that increases the ATP-binding affinity of the ATP-hydrolyzing subunit KdpB by the formation of a transient KdpB/KdpC/ATP ternary complex.</text>
</comment>
<comment type="subcellular location">
    <subcellularLocation>
        <location evidence="11">Cell membrane</location>
        <topology evidence="11">Single-pass membrane protein</topology>
    </subcellularLocation>
</comment>
<keyword evidence="4 11" id="KW-0812">Transmembrane</keyword>
<feature type="region of interest" description="Disordered" evidence="12">
    <location>
        <begin position="77"/>
        <end position="98"/>
    </location>
</feature>
<dbReference type="PIRSF" id="PIRSF001296">
    <property type="entry name" value="K_ATPase_KdpC"/>
    <property type="match status" value="1"/>
</dbReference>
<comment type="subunit">
    <text evidence="11">The system is composed of three essential subunits: KdpA, KdpB and KdpC.</text>
</comment>
<keyword evidence="5 11" id="KW-0547">Nucleotide-binding</keyword>
<dbReference type="Proteomes" id="UP000295444">
    <property type="component" value="Unassembled WGS sequence"/>
</dbReference>
<feature type="transmembrane region" description="Helical" evidence="11">
    <location>
        <begin position="12"/>
        <end position="33"/>
    </location>
</feature>
<evidence type="ECO:0000256" key="10">
    <source>
        <dbReference type="ARBA" id="ARBA00023136"/>
    </source>
</evidence>
<evidence type="ECO:0000256" key="3">
    <source>
        <dbReference type="ARBA" id="ARBA00022538"/>
    </source>
</evidence>
<keyword evidence="9 11" id="KW-0406">Ion transport</keyword>
<keyword evidence="8 11" id="KW-1133">Transmembrane helix</keyword>
<dbReference type="RefSeq" id="WP_133849268.1">
    <property type="nucleotide sequence ID" value="NZ_SNXZ01000002.1"/>
</dbReference>
<keyword evidence="3 11" id="KW-0633">Potassium transport</keyword>
<reference evidence="13 14" key="1">
    <citation type="submission" date="2019-03" db="EMBL/GenBank/DDBJ databases">
        <title>Genomic Encyclopedia of Type Strains, Phase IV (KMG-IV): sequencing the most valuable type-strain genomes for metagenomic binning, comparative biology and taxonomic classification.</title>
        <authorList>
            <person name="Goeker M."/>
        </authorList>
    </citation>
    <scope>NUCLEOTIDE SEQUENCE [LARGE SCALE GENOMIC DNA]</scope>
    <source>
        <strain evidence="13 14">DSM 45361</strain>
    </source>
</reference>
<keyword evidence="6 11" id="KW-0067">ATP-binding</keyword>
<accession>A0A4R6SF26</accession>
<dbReference type="EMBL" id="SNXZ01000002">
    <property type="protein sequence ID" value="TDQ00572.1"/>
    <property type="molecule type" value="Genomic_DNA"/>
</dbReference>
<evidence type="ECO:0000313" key="13">
    <source>
        <dbReference type="EMBL" id="TDQ00572.1"/>
    </source>
</evidence>
<dbReference type="HAMAP" id="MF_00276">
    <property type="entry name" value="KdpC"/>
    <property type="match status" value="1"/>
</dbReference>
<protein>
    <recommendedName>
        <fullName evidence="11">Potassium-transporting ATPase KdpC subunit</fullName>
    </recommendedName>
    <alternativeName>
        <fullName evidence="11">ATP phosphohydrolase [potassium-transporting] C chain</fullName>
    </alternativeName>
    <alternativeName>
        <fullName evidence="11">Potassium-binding and translocating subunit C</fullName>
    </alternativeName>
    <alternativeName>
        <fullName evidence="11">Potassium-translocating ATPase C chain</fullName>
    </alternativeName>
</protein>
<organism evidence="13 14">
    <name type="scientific">Labedaea rhizosphaerae</name>
    <dbReference type="NCBI Taxonomy" id="598644"/>
    <lineage>
        <taxon>Bacteria</taxon>
        <taxon>Bacillati</taxon>
        <taxon>Actinomycetota</taxon>
        <taxon>Actinomycetes</taxon>
        <taxon>Pseudonocardiales</taxon>
        <taxon>Pseudonocardiaceae</taxon>
        <taxon>Labedaea</taxon>
    </lineage>
</organism>
<evidence type="ECO:0000256" key="9">
    <source>
        <dbReference type="ARBA" id="ARBA00023065"/>
    </source>
</evidence>
<dbReference type="GO" id="GO:0008556">
    <property type="term" value="F:P-type potassium transmembrane transporter activity"/>
    <property type="evidence" value="ECO:0007669"/>
    <property type="project" value="InterPro"/>
</dbReference>
<sequence>MKTLLAQTAAGLRVLVVLTVLLGVVYPLGVWLVDRLPGLQANAEGSLVSVNGTTVGSDLMGIDPKAANPGHDPWFHTRPSAVNGDPSTSGASNKAADNPDYIKVMQQRKTTIAAREGVDPAQVPPDAVTASASGLDADISPAYAALQAPRVARANGLPLARVLALVEANTTGRGLGFVGEPRVDVLMLNLAVRAAGPGAH</sequence>
<gene>
    <name evidence="11" type="primary">kdpC</name>
    <name evidence="13" type="ORF">EV186_102433</name>
</gene>
<evidence type="ECO:0000256" key="4">
    <source>
        <dbReference type="ARBA" id="ARBA00022692"/>
    </source>
</evidence>
<dbReference type="PANTHER" id="PTHR30042">
    <property type="entry name" value="POTASSIUM-TRANSPORTING ATPASE C CHAIN"/>
    <property type="match status" value="1"/>
</dbReference>
<proteinExistence type="inferred from homology"/>
<name>A0A4R6SF26_LABRH</name>
<keyword evidence="10 11" id="KW-0472">Membrane</keyword>
<keyword evidence="1 11" id="KW-0813">Transport</keyword>
<evidence type="ECO:0000256" key="11">
    <source>
        <dbReference type="HAMAP-Rule" id="MF_00276"/>
    </source>
</evidence>
<evidence type="ECO:0000256" key="1">
    <source>
        <dbReference type="ARBA" id="ARBA00022448"/>
    </source>
</evidence>
<keyword evidence="7 11" id="KW-0630">Potassium</keyword>
<evidence type="ECO:0000256" key="8">
    <source>
        <dbReference type="ARBA" id="ARBA00022989"/>
    </source>
</evidence>
<dbReference type="GO" id="GO:0005524">
    <property type="term" value="F:ATP binding"/>
    <property type="evidence" value="ECO:0007669"/>
    <property type="project" value="UniProtKB-UniRule"/>
</dbReference>
<dbReference type="Pfam" id="PF02669">
    <property type="entry name" value="KdpC"/>
    <property type="match status" value="1"/>
</dbReference>
<comment type="caution">
    <text evidence="13">The sequence shown here is derived from an EMBL/GenBank/DDBJ whole genome shotgun (WGS) entry which is preliminary data.</text>
</comment>
<comment type="similarity">
    <text evidence="11">Belongs to the KdpC family.</text>
</comment>
<evidence type="ECO:0000256" key="7">
    <source>
        <dbReference type="ARBA" id="ARBA00022958"/>
    </source>
</evidence>
<keyword evidence="2 11" id="KW-1003">Cell membrane</keyword>
<dbReference type="PANTHER" id="PTHR30042:SF2">
    <property type="entry name" value="POTASSIUM-TRANSPORTING ATPASE KDPC SUBUNIT"/>
    <property type="match status" value="1"/>
</dbReference>